<name>A0A1R2B9Y1_9CILI</name>
<dbReference type="Proteomes" id="UP000187209">
    <property type="component" value="Unassembled WGS sequence"/>
</dbReference>
<keyword evidence="2" id="KW-1185">Reference proteome</keyword>
<sequence>MCILAKINYKMNIENNCSIEKIQLCELSMPEISQKEYYFEYIKNFKSLPLDLQSSLIDQMYSIYSKALKGFTRESFFQSEFNNPTSLCTKIILLKTTADNSIKVFTEYNIYEFFAIPNLVSPSNKYLVSSGLSCATQKFQRRGIFKKIKAIIGALLRKEYQNNNLLHFDVSVNPISYFSMCKSASYFVPKYNFIHPESIEKFMIKIMRSFGYPALKDKHPLVTKEINCLVDFDKKTFLKNYNLLPPEIKYYIDLTGLEDNLGLCLLTVININEGNTLSIPRIINKKIPMLDSAIYEWVVTNFKPKI</sequence>
<reference evidence="1 2" key="1">
    <citation type="submission" date="2016-11" db="EMBL/GenBank/DDBJ databases">
        <title>The macronuclear genome of Stentor coeruleus: a giant cell with tiny introns.</title>
        <authorList>
            <person name="Slabodnick M."/>
            <person name="Ruby J.G."/>
            <person name="Reiff S.B."/>
            <person name="Swart E.C."/>
            <person name="Gosai S."/>
            <person name="Prabakaran S."/>
            <person name="Witkowska E."/>
            <person name="Larue G.E."/>
            <person name="Fisher S."/>
            <person name="Freeman R.M."/>
            <person name="Gunawardena J."/>
            <person name="Chu W."/>
            <person name="Stover N.A."/>
            <person name="Gregory B.D."/>
            <person name="Nowacki M."/>
            <person name="Derisi J."/>
            <person name="Roy S.W."/>
            <person name="Marshall W.F."/>
            <person name="Sood P."/>
        </authorList>
    </citation>
    <scope>NUCLEOTIDE SEQUENCE [LARGE SCALE GENOMIC DNA]</scope>
    <source>
        <strain evidence="1">WM001</strain>
    </source>
</reference>
<comment type="caution">
    <text evidence="1">The sequence shown here is derived from an EMBL/GenBank/DDBJ whole genome shotgun (WGS) entry which is preliminary data.</text>
</comment>
<evidence type="ECO:0000313" key="1">
    <source>
        <dbReference type="EMBL" id="OMJ73495.1"/>
    </source>
</evidence>
<dbReference type="EMBL" id="MPUH01000817">
    <property type="protein sequence ID" value="OMJ73495.1"/>
    <property type="molecule type" value="Genomic_DNA"/>
</dbReference>
<accession>A0A1R2B9Y1</accession>
<organism evidence="1 2">
    <name type="scientific">Stentor coeruleus</name>
    <dbReference type="NCBI Taxonomy" id="5963"/>
    <lineage>
        <taxon>Eukaryota</taxon>
        <taxon>Sar</taxon>
        <taxon>Alveolata</taxon>
        <taxon>Ciliophora</taxon>
        <taxon>Postciliodesmatophora</taxon>
        <taxon>Heterotrichea</taxon>
        <taxon>Heterotrichida</taxon>
        <taxon>Stentoridae</taxon>
        <taxon>Stentor</taxon>
    </lineage>
</organism>
<protein>
    <submittedName>
        <fullName evidence="1">Uncharacterized protein</fullName>
    </submittedName>
</protein>
<dbReference type="AlphaFoldDB" id="A0A1R2B9Y1"/>
<proteinExistence type="predicted"/>
<gene>
    <name evidence="1" type="ORF">SteCoe_27795</name>
</gene>
<evidence type="ECO:0000313" key="2">
    <source>
        <dbReference type="Proteomes" id="UP000187209"/>
    </source>
</evidence>